<comment type="caution">
    <text evidence="1">The sequence shown here is derived from an EMBL/GenBank/DDBJ whole genome shotgun (WGS) entry which is preliminary data.</text>
</comment>
<sequence>MRELDRWFTDKRGIPVRVIRWEPESNRVIYLRTGYEHGECFTPLDQFQRYFREIEAPDER</sequence>
<dbReference type="EMBL" id="VWXF01000001">
    <property type="protein sequence ID" value="NIF20602.1"/>
    <property type="molecule type" value="Genomic_DNA"/>
</dbReference>
<organism evidence="1 2">
    <name type="scientific">Candidatus Pantoea multigeneris</name>
    <dbReference type="NCBI Taxonomy" id="2608357"/>
    <lineage>
        <taxon>Bacteria</taxon>
        <taxon>Pseudomonadati</taxon>
        <taxon>Pseudomonadota</taxon>
        <taxon>Gammaproteobacteria</taxon>
        <taxon>Enterobacterales</taxon>
        <taxon>Erwiniaceae</taxon>
        <taxon>Pantoea</taxon>
    </lineage>
</organism>
<evidence type="ECO:0000313" key="1">
    <source>
        <dbReference type="EMBL" id="NIF20602.1"/>
    </source>
</evidence>
<accession>A0ABX0R5C1</accession>
<dbReference type="Pfam" id="PF13973">
    <property type="entry name" value="DUF4222"/>
    <property type="match status" value="1"/>
</dbReference>
<protein>
    <submittedName>
        <fullName evidence="1">DUF4222 domain-containing protein</fullName>
    </submittedName>
</protein>
<proteinExistence type="predicted"/>
<gene>
    <name evidence="1" type="ORF">F3J40_03080</name>
</gene>
<reference evidence="1 2" key="1">
    <citation type="journal article" date="2019" name="bioRxiv">
        <title>Bacteria contribute to plant secondary compound degradation in a generalist herbivore system.</title>
        <authorList>
            <person name="Francoeur C.B."/>
            <person name="Khadempour L."/>
            <person name="Moreira-Soto R.D."/>
            <person name="Gotting K."/>
            <person name="Book A.J."/>
            <person name="Pinto-Tomas A.A."/>
            <person name="Keefover-Ring K."/>
            <person name="Currie C.R."/>
        </authorList>
    </citation>
    <scope>NUCLEOTIDE SEQUENCE [LARGE SCALE GENOMIC DNA]</scope>
    <source>
        <strain evidence="1">Acro-835</strain>
    </source>
</reference>
<name>A0ABX0R5C1_9GAMM</name>
<evidence type="ECO:0000313" key="2">
    <source>
        <dbReference type="Proteomes" id="UP001515683"/>
    </source>
</evidence>
<dbReference type="RefSeq" id="WP_167012551.1">
    <property type="nucleotide sequence ID" value="NZ_VWXF01000001.1"/>
</dbReference>
<dbReference type="InterPro" id="IPR025317">
    <property type="entry name" value="DUF4222"/>
</dbReference>
<keyword evidence="2" id="KW-1185">Reference proteome</keyword>
<dbReference type="Proteomes" id="UP001515683">
    <property type="component" value="Unassembled WGS sequence"/>
</dbReference>